<keyword evidence="2" id="KW-0732">Signal</keyword>
<comment type="caution">
    <text evidence="3">The sequence shown here is derived from an EMBL/GenBank/DDBJ whole genome shotgun (WGS) entry which is preliminary data.</text>
</comment>
<dbReference type="InterPro" id="IPR036908">
    <property type="entry name" value="RlpA-like_sf"/>
</dbReference>
<evidence type="ECO:0000313" key="3">
    <source>
        <dbReference type="EMBL" id="CAD2142009.1"/>
    </source>
</evidence>
<dbReference type="Gene3D" id="2.40.40.10">
    <property type="entry name" value="RlpA-like domain"/>
    <property type="match status" value="1"/>
</dbReference>
<accession>A0A6V7U4L6</accession>
<proteinExistence type="predicted"/>
<dbReference type="AlphaFoldDB" id="A0A6V7U4L6"/>
<feature type="compositionally biased region" description="Polar residues" evidence="1">
    <location>
        <begin position="332"/>
        <end position="343"/>
    </location>
</feature>
<dbReference type="SUPFAM" id="SSF50685">
    <property type="entry name" value="Barwin-like endoglucanases"/>
    <property type="match status" value="1"/>
</dbReference>
<name>A0A6V7U4L6_MELEN</name>
<organism evidence="3 4">
    <name type="scientific">Meloidogyne enterolobii</name>
    <name type="common">Root-knot nematode worm</name>
    <name type="synonym">Meloidogyne mayaguensis</name>
    <dbReference type="NCBI Taxonomy" id="390850"/>
    <lineage>
        <taxon>Eukaryota</taxon>
        <taxon>Metazoa</taxon>
        <taxon>Ecdysozoa</taxon>
        <taxon>Nematoda</taxon>
        <taxon>Chromadorea</taxon>
        <taxon>Rhabditida</taxon>
        <taxon>Tylenchina</taxon>
        <taxon>Tylenchomorpha</taxon>
        <taxon>Tylenchoidea</taxon>
        <taxon>Meloidogynidae</taxon>
        <taxon>Meloidogyninae</taxon>
        <taxon>Meloidogyne</taxon>
    </lineage>
</organism>
<feature type="region of interest" description="Disordered" evidence="1">
    <location>
        <begin position="90"/>
        <end position="343"/>
    </location>
</feature>
<evidence type="ECO:0000256" key="1">
    <source>
        <dbReference type="SAM" id="MobiDB-lite"/>
    </source>
</evidence>
<feature type="compositionally biased region" description="Acidic residues" evidence="1">
    <location>
        <begin position="104"/>
        <end position="116"/>
    </location>
</feature>
<reference evidence="3 4" key="1">
    <citation type="submission" date="2020-08" db="EMBL/GenBank/DDBJ databases">
        <authorList>
            <person name="Koutsovoulos G."/>
            <person name="Danchin GJ E."/>
        </authorList>
    </citation>
    <scope>NUCLEOTIDE SEQUENCE [LARGE SCALE GENOMIC DNA]</scope>
</reference>
<feature type="compositionally biased region" description="Pro residues" evidence="1">
    <location>
        <begin position="246"/>
        <end position="266"/>
    </location>
</feature>
<feature type="signal peptide" evidence="2">
    <location>
        <begin position="1"/>
        <end position="17"/>
    </location>
</feature>
<feature type="compositionally biased region" description="Pro residues" evidence="1">
    <location>
        <begin position="288"/>
        <end position="329"/>
    </location>
</feature>
<feature type="compositionally biased region" description="Basic and acidic residues" evidence="1">
    <location>
        <begin position="90"/>
        <end position="102"/>
    </location>
</feature>
<gene>
    <name evidence="3" type="ORF">MENT_LOCUS7086</name>
</gene>
<sequence length="496" mass="52717">MKLLISIFIGFLAISTSQQDAVSTPAPNFPDFCSNPSLNKNAKVKACCDAVTEAANAGSYSGAKGPVPDECTLKSCGRVCNRFFHKKGEDRVTEMPESKTTESESPEECECGDSGDETTTGAQPTSRNVYPSGPESSTPGGQVASHKPPAAPSTPQPGCHQPPAAPTTKPPRNLYPSGPEPTPKQPGYPQGPASTPKQPGYPQGPASTPKQPGYPQGRASPTPRNVYPSGPEPSTPGGKVASHKPPAAPSTPQPGYPQPPAAPTKPPRNLYPSGPEPTPKQPGYPQGPASPTPPSHNQPKQPSPTPPSSAPTGSPPGLSPSVPAPPSGQYPPGSNVTSNSLTVPPLYTTNETCLPLTPDMPGVIDQWLNKPKTGRFVWHPLTNAHSYGGECGLGIQYPYHACVGSDLWSPVKKWVRSCLTDIKDHYIRNDQVCVNKCVKIEYKNKTLIMPIMDETDYLKPYELDISEPAFKYLEMNPNAGWCTATVTYIRCEKLGN</sequence>
<evidence type="ECO:0000256" key="2">
    <source>
        <dbReference type="SAM" id="SignalP"/>
    </source>
</evidence>
<protein>
    <submittedName>
        <fullName evidence="3">Uncharacterized protein</fullName>
    </submittedName>
</protein>
<dbReference type="EMBL" id="CAJEWN010000028">
    <property type="protein sequence ID" value="CAD2142009.1"/>
    <property type="molecule type" value="Genomic_DNA"/>
</dbReference>
<dbReference type="Proteomes" id="UP000580250">
    <property type="component" value="Unassembled WGS sequence"/>
</dbReference>
<feature type="compositionally biased region" description="Polar residues" evidence="1">
    <location>
        <begin position="117"/>
        <end position="140"/>
    </location>
</feature>
<evidence type="ECO:0000313" key="4">
    <source>
        <dbReference type="Proteomes" id="UP000580250"/>
    </source>
</evidence>
<feature type="chain" id="PRO_5028032879" evidence="2">
    <location>
        <begin position="18"/>
        <end position="496"/>
    </location>
</feature>